<evidence type="ECO:0000313" key="3">
    <source>
        <dbReference type="Proteomes" id="UP000654471"/>
    </source>
</evidence>
<reference evidence="3" key="1">
    <citation type="journal article" date="2019" name="Int. J. Syst. Evol. Microbiol.">
        <title>The Global Catalogue of Microorganisms (GCM) 10K type strain sequencing project: providing services to taxonomists for standard genome sequencing and annotation.</title>
        <authorList>
            <consortium name="The Broad Institute Genomics Platform"/>
            <consortium name="The Broad Institute Genome Sequencing Center for Infectious Disease"/>
            <person name="Wu L."/>
            <person name="Ma J."/>
        </authorList>
    </citation>
    <scope>NUCLEOTIDE SEQUENCE [LARGE SCALE GENOMIC DNA]</scope>
    <source>
        <strain evidence="3">JCM 3399</strain>
    </source>
</reference>
<feature type="compositionally biased region" description="Low complexity" evidence="1">
    <location>
        <begin position="10"/>
        <end position="24"/>
    </location>
</feature>
<accession>A0ABQ2VLK2</accession>
<proteinExistence type="predicted"/>
<name>A0ABQ2VLK2_9ACTN</name>
<protein>
    <submittedName>
        <fullName evidence="2">Uncharacterized protein</fullName>
    </submittedName>
</protein>
<sequence length="50" mass="5172">MEPQPESSDATTAVHAAAEATAEVWGKGRGEGRRRPVMTPQPAAPPGTSE</sequence>
<evidence type="ECO:0000256" key="1">
    <source>
        <dbReference type="SAM" id="MobiDB-lite"/>
    </source>
</evidence>
<dbReference type="EMBL" id="BMRP01000054">
    <property type="protein sequence ID" value="GGU96934.1"/>
    <property type="molecule type" value="Genomic_DNA"/>
</dbReference>
<organism evidence="2 3">
    <name type="scientific">Streptomyces albospinus</name>
    <dbReference type="NCBI Taxonomy" id="285515"/>
    <lineage>
        <taxon>Bacteria</taxon>
        <taxon>Bacillati</taxon>
        <taxon>Actinomycetota</taxon>
        <taxon>Actinomycetes</taxon>
        <taxon>Kitasatosporales</taxon>
        <taxon>Streptomycetaceae</taxon>
        <taxon>Streptomyces</taxon>
    </lineage>
</organism>
<evidence type="ECO:0000313" key="2">
    <source>
        <dbReference type="EMBL" id="GGU96934.1"/>
    </source>
</evidence>
<feature type="region of interest" description="Disordered" evidence="1">
    <location>
        <begin position="1"/>
        <end position="50"/>
    </location>
</feature>
<gene>
    <name evidence="2" type="ORF">GCM10010211_75350</name>
</gene>
<comment type="caution">
    <text evidence="2">The sequence shown here is derived from an EMBL/GenBank/DDBJ whole genome shotgun (WGS) entry which is preliminary data.</text>
</comment>
<keyword evidence="3" id="KW-1185">Reference proteome</keyword>
<dbReference type="Proteomes" id="UP000654471">
    <property type="component" value="Unassembled WGS sequence"/>
</dbReference>